<organism evidence="5 6">
    <name type="scientific">Bacteroides stercorirosoris</name>
    <dbReference type="NCBI Taxonomy" id="871324"/>
    <lineage>
        <taxon>Bacteria</taxon>
        <taxon>Pseudomonadati</taxon>
        <taxon>Bacteroidota</taxon>
        <taxon>Bacteroidia</taxon>
        <taxon>Bacteroidales</taxon>
        <taxon>Bacteroidaceae</taxon>
        <taxon>Bacteroides</taxon>
    </lineage>
</organism>
<dbReference type="RefSeq" id="WP_073313942.1">
    <property type="nucleotide sequence ID" value="NZ_FQZN01000016.1"/>
</dbReference>
<dbReference type="AlphaFoldDB" id="A0A1M6GVL3"/>
<gene>
    <name evidence="5" type="ORF">SAMN05444350_11683</name>
</gene>
<sequence length="291" mass="34770">MVVRKNNEYDQADTSPEFEEFNVYTDLSDLPLDGNPKYLDECIVGVCTEGSAFFSVFSNKRKVIKNDLITIFPYQLVCVTDFSEDFSMTFLKVPKKMFLDTICGTYRPTLEYFFYMRKNFSLPMCEEECDRFIHFCYILSFRIDLPCSYFRRESIMNLLKVFFWDMYVSYKNSPQSEKPIKYTHKEKKMFDFFCLVIEYHTVSRDVAFYAEKMHISPKYLTMLMTENSGRSAKEWIVEYTILEIKALLRDSSLEIKEVVSRTNFQSNSVMTRFFREYTGMTPTEYRERESF</sequence>
<evidence type="ECO:0000256" key="2">
    <source>
        <dbReference type="ARBA" id="ARBA00023125"/>
    </source>
</evidence>
<dbReference type="PANTHER" id="PTHR43280:SF32">
    <property type="entry name" value="TRANSCRIPTIONAL REGULATORY PROTEIN"/>
    <property type="match status" value="1"/>
</dbReference>
<keyword evidence="3" id="KW-0804">Transcription</keyword>
<name>A0A1M6GVL3_9BACE</name>
<evidence type="ECO:0000259" key="4">
    <source>
        <dbReference type="PROSITE" id="PS01124"/>
    </source>
</evidence>
<dbReference type="InterPro" id="IPR009057">
    <property type="entry name" value="Homeodomain-like_sf"/>
</dbReference>
<protein>
    <submittedName>
        <fullName evidence="5">Helix-turn-helix domain-containing protein</fullName>
    </submittedName>
</protein>
<evidence type="ECO:0000256" key="1">
    <source>
        <dbReference type="ARBA" id="ARBA00023015"/>
    </source>
</evidence>
<dbReference type="Pfam" id="PF12833">
    <property type="entry name" value="HTH_18"/>
    <property type="match status" value="1"/>
</dbReference>
<dbReference type="SUPFAM" id="SSF46689">
    <property type="entry name" value="Homeodomain-like"/>
    <property type="match status" value="1"/>
</dbReference>
<dbReference type="SMART" id="SM00342">
    <property type="entry name" value="HTH_ARAC"/>
    <property type="match status" value="1"/>
</dbReference>
<dbReference type="Gene3D" id="1.10.10.60">
    <property type="entry name" value="Homeodomain-like"/>
    <property type="match status" value="1"/>
</dbReference>
<keyword evidence="2" id="KW-0238">DNA-binding</keyword>
<keyword evidence="6" id="KW-1185">Reference proteome</keyword>
<reference evidence="6" key="1">
    <citation type="submission" date="2016-11" db="EMBL/GenBank/DDBJ databases">
        <authorList>
            <person name="Varghese N."/>
            <person name="Submissions S."/>
        </authorList>
    </citation>
    <scope>NUCLEOTIDE SEQUENCE [LARGE SCALE GENOMIC DNA]</scope>
    <source>
        <strain evidence="6">DSM 26884</strain>
    </source>
</reference>
<dbReference type="EMBL" id="FQZN01000016">
    <property type="protein sequence ID" value="SHJ13924.1"/>
    <property type="molecule type" value="Genomic_DNA"/>
</dbReference>
<dbReference type="GO" id="GO:0003700">
    <property type="term" value="F:DNA-binding transcription factor activity"/>
    <property type="evidence" value="ECO:0007669"/>
    <property type="project" value="InterPro"/>
</dbReference>
<dbReference type="InterPro" id="IPR018060">
    <property type="entry name" value="HTH_AraC"/>
</dbReference>
<dbReference type="Proteomes" id="UP000184192">
    <property type="component" value="Unassembled WGS sequence"/>
</dbReference>
<accession>A0A1M6GVL3</accession>
<dbReference type="GeneID" id="92712803"/>
<evidence type="ECO:0000313" key="5">
    <source>
        <dbReference type="EMBL" id="SHJ13924.1"/>
    </source>
</evidence>
<keyword evidence="1" id="KW-0805">Transcription regulation</keyword>
<dbReference type="PANTHER" id="PTHR43280">
    <property type="entry name" value="ARAC-FAMILY TRANSCRIPTIONAL REGULATOR"/>
    <property type="match status" value="1"/>
</dbReference>
<evidence type="ECO:0000313" key="6">
    <source>
        <dbReference type="Proteomes" id="UP000184192"/>
    </source>
</evidence>
<dbReference type="eggNOG" id="COG2207">
    <property type="taxonomic scope" value="Bacteria"/>
</dbReference>
<dbReference type="PROSITE" id="PS01124">
    <property type="entry name" value="HTH_ARAC_FAMILY_2"/>
    <property type="match status" value="1"/>
</dbReference>
<feature type="domain" description="HTH araC/xylS-type" evidence="4">
    <location>
        <begin position="210"/>
        <end position="288"/>
    </location>
</feature>
<evidence type="ECO:0000256" key="3">
    <source>
        <dbReference type="ARBA" id="ARBA00023163"/>
    </source>
</evidence>
<proteinExistence type="predicted"/>
<dbReference type="GO" id="GO:0043565">
    <property type="term" value="F:sequence-specific DNA binding"/>
    <property type="evidence" value="ECO:0007669"/>
    <property type="project" value="InterPro"/>
</dbReference>